<dbReference type="AlphaFoldDB" id="A0AAN5RZB0"/>
<reference evidence="1" key="2">
    <citation type="submission" date="2020-10" db="EMBL/GenBank/DDBJ databases">
        <authorList>
            <consortium name="NCBI Pathogen Detection Project"/>
        </authorList>
    </citation>
    <scope>NUCLEOTIDE SEQUENCE</scope>
    <source>
        <strain evidence="1">Morganella morganii ARLG-3209</strain>
    </source>
</reference>
<dbReference type="Proteomes" id="UP000865968">
    <property type="component" value="Unassembled WGS sequence"/>
</dbReference>
<name>A0AAN5RZB0_MORMO</name>
<sequence>MSDYWSTAKVADYLGVKNKTVILWTGTGKQRKPGFPKAKHKLRSKQFDPEEIKAWRAGKRFD</sequence>
<dbReference type="RefSeq" id="WP_274369744.1">
    <property type="nucleotide sequence ID" value="NZ_JAQMZN010000004.1"/>
</dbReference>
<dbReference type="EMBL" id="DACSWI010000002">
    <property type="protein sequence ID" value="HAT3808210.1"/>
    <property type="molecule type" value="Genomic_DNA"/>
</dbReference>
<accession>A0AAN5RZB0</accession>
<organism evidence="1 2">
    <name type="scientific">Morganella morganii</name>
    <name type="common">Proteus morganii</name>
    <dbReference type="NCBI Taxonomy" id="582"/>
    <lineage>
        <taxon>Bacteria</taxon>
        <taxon>Pseudomonadati</taxon>
        <taxon>Pseudomonadota</taxon>
        <taxon>Gammaproteobacteria</taxon>
        <taxon>Enterobacterales</taxon>
        <taxon>Morganellaceae</taxon>
        <taxon>Morganella</taxon>
    </lineage>
</organism>
<evidence type="ECO:0000313" key="1">
    <source>
        <dbReference type="EMBL" id="HAT3808210.1"/>
    </source>
</evidence>
<evidence type="ECO:0000313" key="2">
    <source>
        <dbReference type="Proteomes" id="UP000865968"/>
    </source>
</evidence>
<comment type="caution">
    <text evidence="1">The sequence shown here is derived from an EMBL/GenBank/DDBJ whole genome shotgun (WGS) entry which is preliminary data.</text>
</comment>
<protein>
    <submittedName>
        <fullName evidence="1">Helix-turn-helix domain-containing protein</fullName>
    </submittedName>
</protein>
<gene>
    <name evidence="1" type="ORF">I8608_001023</name>
</gene>
<proteinExistence type="predicted"/>
<reference evidence="1" key="1">
    <citation type="journal article" date="2018" name="Genome Biol.">
        <title>SKESA: strategic k-mer extension for scrupulous assemblies.</title>
        <authorList>
            <person name="Souvorov A."/>
            <person name="Agarwala R."/>
            <person name="Lipman D.J."/>
        </authorList>
    </citation>
    <scope>NUCLEOTIDE SEQUENCE</scope>
    <source>
        <strain evidence="1">Morganella morganii ARLG-3209</strain>
    </source>
</reference>